<accession>A0A066YHN3</accession>
<feature type="compositionally biased region" description="Basic and acidic residues" evidence="1">
    <location>
        <begin position="304"/>
        <end position="321"/>
    </location>
</feature>
<keyword evidence="3" id="KW-1185">Reference proteome</keyword>
<dbReference type="Pfam" id="PF07591">
    <property type="entry name" value="PT-HINT"/>
    <property type="match status" value="1"/>
</dbReference>
<feature type="region of interest" description="Disordered" evidence="1">
    <location>
        <begin position="287"/>
        <end position="322"/>
    </location>
</feature>
<comment type="caution">
    <text evidence="2">The sequence shown here is derived from an EMBL/GenBank/DDBJ whole genome shotgun (WGS) entry which is preliminary data.</text>
</comment>
<protein>
    <submittedName>
        <fullName evidence="2">Uncharacterized protein</fullName>
    </submittedName>
</protein>
<organism evidence="2 3">
    <name type="scientific">Kitasatospora cheerisanensis KCTC 2395</name>
    <dbReference type="NCBI Taxonomy" id="1348663"/>
    <lineage>
        <taxon>Bacteria</taxon>
        <taxon>Bacillati</taxon>
        <taxon>Actinomycetota</taxon>
        <taxon>Actinomycetes</taxon>
        <taxon>Kitasatosporales</taxon>
        <taxon>Streptomycetaceae</taxon>
        <taxon>Kitasatospora</taxon>
    </lineage>
</organism>
<reference evidence="2 3" key="1">
    <citation type="submission" date="2014-05" db="EMBL/GenBank/DDBJ databases">
        <title>Draft Genome Sequence of Kitasatospora cheerisanensis KCTC 2395.</title>
        <authorList>
            <person name="Nam D.H."/>
        </authorList>
    </citation>
    <scope>NUCLEOTIDE SEQUENCE [LARGE SCALE GENOMIC DNA]</scope>
    <source>
        <strain evidence="2 3">KCTC 2395</strain>
    </source>
</reference>
<dbReference type="NCBIfam" id="TIGR01443">
    <property type="entry name" value="intein_Cterm"/>
    <property type="match status" value="1"/>
</dbReference>
<dbReference type="eggNOG" id="COG3209">
    <property type="taxonomic scope" value="Bacteria"/>
</dbReference>
<evidence type="ECO:0000313" key="3">
    <source>
        <dbReference type="Proteomes" id="UP000027178"/>
    </source>
</evidence>
<dbReference type="InterPro" id="IPR030934">
    <property type="entry name" value="Intein_C"/>
</dbReference>
<dbReference type="AlphaFoldDB" id="A0A066YHN3"/>
<dbReference type="HOGENOM" id="CLU_335178_0_0_11"/>
<sequence length="851" mass="90030">MAFLTTDLETAKLRDDRASVTAQALAATKIEQRLAAETAAVGTPEQVRAFLATGAYPGKDDDDRLALSKIMSSGGPRVREAAGKALDGTIDDVRAFLATGQYAARDDDNRLLVSQAISAGGPEVQAAARAVMSGPTSGLQPFLSIGLAKAQQRDAVTAAHVATVAAYLQDIDGNTALASQYAAEAAAAYATARGASDEAKAYAGQARTSADEAAAWASQAAESARQARASADRAAGYAKQARASAASADAAAHRAEYSAAAAGSYEAKAKQFAADAQDAKTKAQASATAAGKSAEEAQQAARDAAAEVGRKQQADNDDGKLQNETAVVDSLGRVSYIVMVPRPDVKYSYTEHGSHCVEYDPEFMAVLLSNWREEGKNLVCDQPVTVKATGTLDYFLKTCPEPGLAIATCLGRYSTWETVLVDSQTLTDVTYEATVKKQYKSTNQMIFEALTGDFVKCWNNPGVNASCAWAASNFIPWGTLAKGVKGIAAFRLALETGIGLEDAKLAVQASLDGYKAGAAAKLTQAADLIEAVRASLRSGVGIDEALAAIRANPYVDRALVERMEAARNALAKCKTRPNSFLAGTPVLMADRTTRPIETVRVGDRVLATDPVTGETGARTVTATIRTPDDREFTELTVRGQDGATGALTGTDHHPFWVENRQAWADAAAVLPGDTLRTDTGAAVQVASVRHWTGLEPAYNLSVDGLHTYYVQAGGTAVLVHNTEICEYYGDYTTDGTELIGTLEDGALSMVVIRGASTTPGWQMFDEVMAHFKPENVRRFDADWGVALDSNLKEFNENLLKGMSLKDAARNTFSGRNCARYGLTEVEIDSSMLVGTPGHYTKAAPKFTRPTG</sequence>
<gene>
    <name evidence="2" type="ORF">KCH_76180</name>
</gene>
<dbReference type="CDD" id="cd00081">
    <property type="entry name" value="Hint"/>
    <property type="match status" value="1"/>
</dbReference>
<name>A0A066YHN3_9ACTN</name>
<dbReference type="Pfam" id="PF03752">
    <property type="entry name" value="ALF"/>
    <property type="match status" value="2"/>
</dbReference>
<dbReference type="PATRIC" id="fig|1348663.4.peg.7367"/>
<feature type="compositionally biased region" description="Low complexity" evidence="1">
    <location>
        <begin position="287"/>
        <end position="303"/>
    </location>
</feature>
<dbReference type="PROSITE" id="PS50818">
    <property type="entry name" value="INTEIN_C_TER"/>
    <property type="match status" value="1"/>
</dbReference>
<dbReference type="InterPro" id="IPR036844">
    <property type="entry name" value="Hint_dom_sf"/>
</dbReference>
<proteinExistence type="predicted"/>
<dbReference type="SUPFAM" id="SSF51294">
    <property type="entry name" value="Hedgehog/intein (Hint) domain"/>
    <property type="match status" value="1"/>
</dbReference>
<evidence type="ECO:0000256" key="1">
    <source>
        <dbReference type="SAM" id="MobiDB-lite"/>
    </source>
</evidence>
<dbReference type="EMBL" id="JNBY01000168">
    <property type="protein sequence ID" value="KDN80642.1"/>
    <property type="molecule type" value="Genomic_DNA"/>
</dbReference>
<evidence type="ECO:0000313" key="2">
    <source>
        <dbReference type="EMBL" id="KDN80642.1"/>
    </source>
</evidence>
<dbReference type="InterPro" id="IPR005506">
    <property type="entry name" value="DUF312_ALF"/>
</dbReference>
<dbReference type="Proteomes" id="UP000027178">
    <property type="component" value="Unassembled WGS sequence"/>
</dbReference>
<dbReference type="Gene3D" id="2.170.16.10">
    <property type="entry name" value="Hedgehog/Intein (Hint) domain"/>
    <property type="match status" value="1"/>
</dbReference>